<dbReference type="SMART" id="SM00738">
    <property type="entry name" value="NGN"/>
    <property type="match status" value="1"/>
</dbReference>
<dbReference type="InterPro" id="IPR010215">
    <property type="entry name" value="Transcription_antiterm_RfaH"/>
</dbReference>
<dbReference type="CDD" id="cd09892">
    <property type="entry name" value="NGN_SP_RfaH"/>
    <property type="match status" value="1"/>
</dbReference>
<dbReference type="Proteomes" id="UP001234916">
    <property type="component" value="Chromosome"/>
</dbReference>
<evidence type="ECO:0000256" key="2">
    <source>
        <dbReference type="ARBA" id="ARBA00023015"/>
    </source>
</evidence>
<dbReference type="KEGG" id="npv:OHM77_10335"/>
<proteinExistence type="predicted"/>
<dbReference type="CDD" id="cd06091">
    <property type="entry name" value="KOW_NusG"/>
    <property type="match status" value="1"/>
</dbReference>
<feature type="domain" description="NusG-like N-terminal" evidence="4">
    <location>
        <begin position="4"/>
        <end position="104"/>
    </location>
</feature>
<dbReference type="NCBIfam" id="TIGR01955">
    <property type="entry name" value="RfaH"/>
    <property type="match status" value="1"/>
</dbReference>
<organism evidence="5">
    <name type="scientific">Candidatus Nitricoxidivorans perseverans</name>
    <dbReference type="NCBI Taxonomy" id="2975601"/>
    <lineage>
        <taxon>Bacteria</taxon>
        <taxon>Pseudomonadati</taxon>
        <taxon>Pseudomonadota</taxon>
        <taxon>Betaproteobacteria</taxon>
        <taxon>Nitrosomonadales</taxon>
        <taxon>Sterolibacteriaceae</taxon>
        <taxon>Candidatus Nitricoxidivorans</taxon>
    </lineage>
</organism>
<keyword evidence="2" id="KW-0805">Transcription regulation</keyword>
<dbReference type="InterPro" id="IPR008991">
    <property type="entry name" value="Translation_prot_SH3-like_sf"/>
</dbReference>
<dbReference type="SUPFAM" id="SSF82679">
    <property type="entry name" value="N-utilization substance G protein NusG, N-terminal domain"/>
    <property type="match status" value="1"/>
</dbReference>
<dbReference type="InterPro" id="IPR036735">
    <property type="entry name" value="NGN_dom_sf"/>
</dbReference>
<name>A0AA49FKG7_9PROT</name>
<accession>A0AA49FKG7</accession>
<dbReference type="AlphaFoldDB" id="A0AA49FKG7"/>
<evidence type="ECO:0000256" key="1">
    <source>
        <dbReference type="ARBA" id="ARBA00022814"/>
    </source>
</evidence>
<dbReference type="GO" id="GO:0006354">
    <property type="term" value="P:DNA-templated transcription elongation"/>
    <property type="evidence" value="ECO:0007669"/>
    <property type="project" value="InterPro"/>
</dbReference>
<evidence type="ECO:0000256" key="3">
    <source>
        <dbReference type="ARBA" id="ARBA00023163"/>
    </source>
</evidence>
<dbReference type="EMBL" id="CP107246">
    <property type="protein sequence ID" value="WIM05090.1"/>
    <property type="molecule type" value="Genomic_DNA"/>
</dbReference>
<dbReference type="InterPro" id="IPR043425">
    <property type="entry name" value="NusG-like"/>
</dbReference>
<keyword evidence="3" id="KW-0804">Transcription</keyword>
<keyword evidence="1" id="KW-0889">Transcription antitermination</keyword>
<evidence type="ECO:0000259" key="4">
    <source>
        <dbReference type="SMART" id="SM00738"/>
    </source>
</evidence>
<dbReference type="PANTHER" id="PTHR30265:SF7">
    <property type="entry name" value="TRANSCRIPTION ANTITERMINATION PROTEIN RFAH"/>
    <property type="match status" value="1"/>
</dbReference>
<dbReference type="GO" id="GO:0005829">
    <property type="term" value="C:cytosol"/>
    <property type="evidence" value="ECO:0007669"/>
    <property type="project" value="TreeGrafter"/>
</dbReference>
<sequence length="169" mass="18918">MTAAGAWYLILTRPRQERIALENIERQGYGAFLPLMRTPKRRHGGRLADVVEPMFPRYLFVRLNTTTDNWRPIHSTTGVSALVRFGTEPARVPGSLVDLLRGQADREGIRNIARPEPKPGMRVRIGAGPFAGFEGIFQARSGKERVILLLEVASRTARVELDEKDIDGV</sequence>
<evidence type="ECO:0000313" key="5">
    <source>
        <dbReference type="EMBL" id="WIM05090.1"/>
    </source>
</evidence>
<dbReference type="Pfam" id="PF02357">
    <property type="entry name" value="NusG"/>
    <property type="match status" value="1"/>
</dbReference>
<dbReference type="GO" id="GO:0031564">
    <property type="term" value="P:transcription antitermination"/>
    <property type="evidence" value="ECO:0007669"/>
    <property type="project" value="UniProtKB-KW"/>
</dbReference>
<protein>
    <submittedName>
        <fullName evidence="5">Transcription/translation regulatory transformer protein RfaH</fullName>
    </submittedName>
</protein>
<dbReference type="PANTHER" id="PTHR30265">
    <property type="entry name" value="RHO-INTERACTING TRANSCRIPTION TERMINATION FACTOR NUSG"/>
    <property type="match status" value="1"/>
</dbReference>
<dbReference type="SUPFAM" id="SSF50104">
    <property type="entry name" value="Translation proteins SH3-like domain"/>
    <property type="match status" value="1"/>
</dbReference>
<dbReference type="InterPro" id="IPR006645">
    <property type="entry name" value="NGN-like_dom"/>
</dbReference>
<dbReference type="Gene3D" id="3.30.70.940">
    <property type="entry name" value="NusG, N-terminal domain"/>
    <property type="match status" value="1"/>
</dbReference>
<gene>
    <name evidence="5" type="primary">rfaH</name>
    <name evidence="5" type="ORF">OHM77_10335</name>
</gene>
<reference evidence="5" key="1">
    <citation type="journal article" date="2023" name="Nat. Microbiol.">
        <title>Enrichment and characterization of a nitric oxide-reducing microbial community in a continuous bioreactor.</title>
        <authorList>
            <person name="Garrido-Amador P."/>
            <person name="Stortenbeker N."/>
            <person name="Wessels H.J.C.T."/>
            <person name="Speth D.R."/>
            <person name="Garcia-Heredia I."/>
            <person name="Kartal B."/>
        </authorList>
    </citation>
    <scope>NUCLEOTIDE SEQUENCE</scope>
    <source>
        <strain evidence="5">MAG1</strain>
    </source>
</reference>